<dbReference type="InterPro" id="IPR050473">
    <property type="entry name" value="A2M/Complement_sys"/>
</dbReference>
<gene>
    <name evidence="1" type="primary">LOC122147697</name>
</gene>
<dbReference type="Proteomes" id="UP001155660">
    <property type="component" value="Chromosome A15"/>
</dbReference>
<reference evidence="1" key="1">
    <citation type="submission" date="2025-08" db="UniProtKB">
        <authorList>
            <consortium name="RefSeq"/>
        </authorList>
    </citation>
    <scope>IDENTIFICATION</scope>
    <source>
        <tissue evidence="1">Muscle</tissue>
    </source>
</reference>
<organism evidence="1">
    <name type="scientific">Cyprinus carpio</name>
    <name type="common">Common carp</name>
    <dbReference type="NCBI Taxonomy" id="7962"/>
    <lineage>
        <taxon>Eukaryota</taxon>
        <taxon>Metazoa</taxon>
        <taxon>Chordata</taxon>
        <taxon>Craniata</taxon>
        <taxon>Vertebrata</taxon>
        <taxon>Euteleostomi</taxon>
        <taxon>Actinopterygii</taxon>
        <taxon>Neopterygii</taxon>
        <taxon>Teleostei</taxon>
        <taxon>Ostariophysi</taxon>
        <taxon>Cypriniformes</taxon>
        <taxon>Cyprinidae</taxon>
        <taxon>Cyprininae</taxon>
        <taxon>Cyprinus</taxon>
    </lineage>
</organism>
<dbReference type="PANTHER" id="PTHR11412">
    <property type="entry name" value="MACROGLOBULIN / COMPLEMENT"/>
    <property type="match status" value="1"/>
</dbReference>
<dbReference type="AlphaFoldDB" id="A0A9Q9YVB3"/>
<protein>
    <submittedName>
        <fullName evidence="1">Uncharacterized protein LOC122147697</fullName>
    </submittedName>
</protein>
<accession>A0A9Q9YVB3</accession>
<dbReference type="RefSeq" id="XP_042627062.1">
    <property type="nucleotide sequence ID" value="XM_042771128.1"/>
</dbReference>
<sequence length="226" mass="26044">MFSNDLILESFMVTFPAVIESGSEAKLCASLLKPNESLVMNIYLVHGDQSTLLLQEKAEEEFHSCFNFQTPLVEAESVQTMKVELQGKNFKMTEERKVVFRRYNPLTFIQTDKPIYIPGQTVIESGSEAKLCASLLNPNESLVMNIYLVHGDQSTLLLQEKAEEEFHSCFNFQTPLVEAESVQTMKVELQGKNFKMTEERKVVFRRYNPLTFIQTDKPIYYSRTDR</sequence>
<proteinExistence type="predicted"/>
<dbReference type="KEGG" id="ccar:122147697"/>
<name>A0A9Q9YVB3_CYPCA</name>
<dbReference type="GeneID" id="122147697"/>
<dbReference type="PANTHER" id="PTHR11412:SF150">
    <property type="entry name" value="ALPHA-2-MACROGLOBULIN-RELATED"/>
    <property type="match status" value="1"/>
</dbReference>
<dbReference type="OrthoDB" id="9998011at2759"/>
<evidence type="ECO:0000313" key="1">
    <source>
        <dbReference type="RefSeq" id="XP_042627062.1"/>
    </source>
</evidence>